<dbReference type="InterPro" id="IPR007867">
    <property type="entry name" value="GMC_OxRtase_C"/>
</dbReference>
<sequence length="609" mass="66538">MLKKDRLVRDIRLVAKQVQEVVTKSRVPELEEAPEFDIIIVGGGTAGCVLASRLSEDPALRVLLVEAGGSGITVPFTRIPAALTKLFHTQHDYDLYTVPQSRAGGNPKYWPRGKMLGGCKYPFQCGAPSDYDEWARLGGEGASSWAYKDFRRYFLKFERYSPHKMFPSVDGSLRGSTGLIETGYFGNFSRWASDFVESCKEIGIPYRPDLNTIHGTTGTSKVLTYIDSKGSRVSTESAYLPEGVLKRPNLKVLIGTTTTRILLRSVDGETLAVGVELAKSEQGPRFVARARKQVVLSAGAIHTPQILMLSGIGPAEQLKQHSIPVVIDLPGVGSNLLDHPVVDVNFHAKKNVSINYLANPRTISEVIKTARAVFQYSWTRQGPLSTNLGESVAFVRSSDETLFPCAKYPQLPEDTTSGPDAPDIELFASPVAYKDHGYGAMPQPVGELVALHAVLLRPTSKGTISLKSSNPFDKPVIDPRYLDTQHDVDVLVKALQLLARILKTGPISSLLKHSDVHPDLDHRLSELSIEDLQKMVRERAETLYHPTSTARMVPRDQGGVVDASLKVYGVSNLRVADASIFPNIIAGHTAAPVIAVAEKAADMIKAVRD</sequence>
<evidence type="ECO:0000256" key="1">
    <source>
        <dbReference type="ARBA" id="ARBA00001974"/>
    </source>
</evidence>
<evidence type="ECO:0000256" key="5">
    <source>
        <dbReference type="PIRSR" id="PIRSR000137-1"/>
    </source>
</evidence>
<reference evidence="7 8" key="1">
    <citation type="journal article" date="2019" name="Nat. Ecol. Evol.">
        <title>Megaphylogeny resolves global patterns of mushroom evolution.</title>
        <authorList>
            <person name="Varga T."/>
            <person name="Krizsan K."/>
            <person name="Foldi C."/>
            <person name="Dima B."/>
            <person name="Sanchez-Garcia M."/>
            <person name="Sanchez-Ramirez S."/>
            <person name="Szollosi G.J."/>
            <person name="Szarkandi J.G."/>
            <person name="Papp V."/>
            <person name="Albert L."/>
            <person name="Andreopoulos W."/>
            <person name="Angelini C."/>
            <person name="Antonin V."/>
            <person name="Barry K.W."/>
            <person name="Bougher N.L."/>
            <person name="Buchanan P."/>
            <person name="Buyck B."/>
            <person name="Bense V."/>
            <person name="Catcheside P."/>
            <person name="Chovatia M."/>
            <person name="Cooper J."/>
            <person name="Damon W."/>
            <person name="Desjardin D."/>
            <person name="Finy P."/>
            <person name="Geml J."/>
            <person name="Haridas S."/>
            <person name="Hughes K."/>
            <person name="Justo A."/>
            <person name="Karasinski D."/>
            <person name="Kautmanova I."/>
            <person name="Kiss B."/>
            <person name="Kocsube S."/>
            <person name="Kotiranta H."/>
            <person name="LaButti K.M."/>
            <person name="Lechner B.E."/>
            <person name="Liimatainen K."/>
            <person name="Lipzen A."/>
            <person name="Lukacs Z."/>
            <person name="Mihaltcheva S."/>
            <person name="Morgado L.N."/>
            <person name="Niskanen T."/>
            <person name="Noordeloos M.E."/>
            <person name="Ohm R.A."/>
            <person name="Ortiz-Santana B."/>
            <person name="Ovrebo C."/>
            <person name="Racz N."/>
            <person name="Riley R."/>
            <person name="Savchenko A."/>
            <person name="Shiryaev A."/>
            <person name="Soop K."/>
            <person name="Spirin V."/>
            <person name="Szebenyi C."/>
            <person name="Tomsovsky M."/>
            <person name="Tulloss R.E."/>
            <person name="Uehling J."/>
            <person name="Grigoriev I.V."/>
            <person name="Vagvolgyi C."/>
            <person name="Papp T."/>
            <person name="Martin F.M."/>
            <person name="Miettinen O."/>
            <person name="Hibbett D.S."/>
            <person name="Nagy L.G."/>
        </authorList>
    </citation>
    <scope>NUCLEOTIDE SEQUENCE [LARGE SCALE GENOMIC DNA]</scope>
    <source>
        <strain evidence="7 8">OMC1185</strain>
    </source>
</reference>
<keyword evidence="3" id="KW-0285">Flavoprotein</keyword>
<keyword evidence="8" id="KW-1185">Reference proteome</keyword>
<name>A0A5C3MX84_9AGAM</name>
<comment type="similarity">
    <text evidence="2">Belongs to the GMC oxidoreductase family.</text>
</comment>
<dbReference type="InterPro" id="IPR036188">
    <property type="entry name" value="FAD/NAD-bd_sf"/>
</dbReference>
<dbReference type="InterPro" id="IPR012132">
    <property type="entry name" value="GMC_OxRdtase"/>
</dbReference>
<dbReference type="InterPro" id="IPR000172">
    <property type="entry name" value="GMC_OxRdtase_N"/>
</dbReference>
<comment type="cofactor">
    <cofactor evidence="1">
        <name>FAD</name>
        <dbReference type="ChEBI" id="CHEBI:57692"/>
    </cofactor>
</comment>
<proteinExistence type="inferred from homology"/>
<dbReference type="PANTHER" id="PTHR11552">
    <property type="entry name" value="GLUCOSE-METHANOL-CHOLINE GMC OXIDOREDUCTASE"/>
    <property type="match status" value="1"/>
</dbReference>
<evidence type="ECO:0000259" key="6">
    <source>
        <dbReference type="PROSITE" id="PS00624"/>
    </source>
</evidence>
<dbReference type="AlphaFoldDB" id="A0A5C3MX84"/>
<gene>
    <name evidence="7" type="ORF">OE88DRAFT_1638727</name>
</gene>
<dbReference type="PROSITE" id="PS00624">
    <property type="entry name" value="GMC_OXRED_2"/>
    <property type="match status" value="1"/>
</dbReference>
<feature type="domain" description="Glucose-methanol-choline oxidoreductase N-terminal" evidence="6">
    <location>
        <begin position="299"/>
        <end position="313"/>
    </location>
</feature>
<dbReference type="SUPFAM" id="SSF51905">
    <property type="entry name" value="FAD/NAD(P)-binding domain"/>
    <property type="match status" value="1"/>
</dbReference>
<accession>A0A5C3MX84</accession>
<feature type="active site" description="Proton donor" evidence="5">
    <location>
        <position position="545"/>
    </location>
</feature>
<feature type="active site" description="Proton acceptor" evidence="5">
    <location>
        <position position="588"/>
    </location>
</feature>
<dbReference type="Gene3D" id="3.30.560.10">
    <property type="entry name" value="Glucose Oxidase, domain 3"/>
    <property type="match status" value="1"/>
</dbReference>
<dbReference type="PANTHER" id="PTHR11552:SF147">
    <property type="entry name" value="CHOLINE DEHYDROGENASE, MITOCHONDRIAL"/>
    <property type="match status" value="1"/>
</dbReference>
<dbReference type="SUPFAM" id="SSF54373">
    <property type="entry name" value="FAD-linked reductases, C-terminal domain"/>
    <property type="match status" value="1"/>
</dbReference>
<dbReference type="EMBL" id="ML213533">
    <property type="protein sequence ID" value="TFK46071.1"/>
    <property type="molecule type" value="Genomic_DNA"/>
</dbReference>
<dbReference type="GO" id="GO:0016614">
    <property type="term" value="F:oxidoreductase activity, acting on CH-OH group of donors"/>
    <property type="evidence" value="ECO:0007669"/>
    <property type="project" value="InterPro"/>
</dbReference>
<dbReference type="Gene3D" id="3.50.50.60">
    <property type="entry name" value="FAD/NAD(P)-binding domain"/>
    <property type="match status" value="1"/>
</dbReference>
<dbReference type="Pfam" id="PF00732">
    <property type="entry name" value="GMC_oxred_N"/>
    <property type="match status" value="1"/>
</dbReference>
<dbReference type="PIRSF" id="PIRSF000137">
    <property type="entry name" value="Alcohol_oxidase"/>
    <property type="match status" value="1"/>
</dbReference>
<dbReference type="STRING" id="5364.A0A5C3MX84"/>
<dbReference type="Pfam" id="PF05199">
    <property type="entry name" value="GMC_oxred_C"/>
    <property type="match status" value="1"/>
</dbReference>
<evidence type="ECO:0000313" key="7">
    <source>
        <dbReference type="EMBL" id="TFK46071.1"/>
    </source>
</evidence>
<evidence type="ECO:0000256" key="3">
    <source>
        <dbReference type="ARBA" id="ARBA00022630"/>
    </source>
</evidence>
<keyword evidence="4" id="KW-0274">FAD</keyword>
<evidence type="ECO:0000256" key="4">
    <source>
        <dbReference type="ARBA" id="ARBA00022827"/>
    </source>
</evidence>
<evidence type="ECO:0000256" key="2">
    <source>
        <dbReference type="ARBA" id="ARBA00010790"/>
    </source>
</evidence>
<evidence type="ECO:0000313" key="8">
    <source>
        <dbReference type="Proteomes" id="UP000305948"/>
    </source>
</evidence>
<dbReference type="OrthoDB" id="269227at2759"/>
<protein>
    <submittedName>
        <fullName evidence="7">Alcohol oxidase</fullName>
    </submittedName>
</protein>
<dbReference type="Proteomes" id="UP000305948">
    <property type="component" value="Unassembled WGS sequence"/>
</dbReference>
<dbReference type="GO" id="GO:0050660">
    <property type="term" value="F:flavin adenine dinucleotide binding"/>
    <property type="evidence" value="ECO:0007669"/>
    <property type="project" value="InterPro"/>
</dbReference>
<organism evidence="7 8">
    <name type="scientific">Heliocybe sulcata</name>
    <dbReference type="NCBI Taxonomy" id="5364"/>
    <lineage>
        <taxon>Eukaryota</taxon>
        <taxon>Fungi</taxon>
        <taxon>Dikarya</taxon>
        <taxon>Basidiomycota</taxon>
        <taxon>Agaricomycotina</taxon>
        <taxon>Agaricomycetes</taxon>
        <taxon>Gloeophyllales</taxon>
        <taxon>Gloeophyllaceae</taxon>
        <taxon>Heliocybe</taxon>
    </lineage>
</organism>